<evidence type="ECO:0000313" key="1">
    <source>
        <dbReference type="EMBL" id="RRT94185.1"/>
    </source>
</evidence>
<name>A0A3R8TYQ3_9FLAO</name>
<sequence>MTVKYPIWINKIEGAAQTPEEMNGIVEVLQNHAENLSLHDVRILAAASGIYTAALTPTSEVPAEVGDKVFLVTIPGTYTNFGNVVLPENNFGFIFKNGNNFSIQSVEMPMQDLTPIESKIYDLESLTKEINDITNEKTLTFILQAKSVQINGSFNVSENWIGAEIMDFKGSNFLDLSGFAMIGSGDPRVVFYTSTSQSQATKLSHVNHNVAGNISVDIPLGAVSAYVTLASGAGIGSDLPNSIYNSLFKAKGFTKILGKTLDLSKVAPTERLETEQIKELATNKFYDGNSYPDSNLGTVGDKYFNSFNLRIYIKDENGWGEGYFLGGENSFEYPSEFTFQPYQIMQQNNGYYYFKGFSNLRNEFAQHYIDTLTNYYVDSVNGNNSNNGLTSATALKTIQYAVMTKGARVLRLLRGNQFYGRSNTFDITTDIATNEPLIMIGEEDGVFLAQSDKGNAYTWTSVDNVWSAPRSSVINVFDFNQVTHEGNPKHLIRCGSLAECKSTVNSFFADASLVYINTLDGNAPTSKFELVLNMLQQYVPSENVPFVYFENITFANSAGGNVLIKNNATTQFNTKVYLYKCKGLGNHSTNNFTINNIKECWLQDCEAYDAKNDGFNYHTSNLSNGYTPMNVVEINCKGSRFGQNYPNETSSNASTVHEGISIIRMNCNYSFGRGGVVADVNGAKSLNLNVDVRYNYATSGNSASFIIQGTLGMMWLYDCYSKNIYNYSVIANMGAQCKYKDFIHDMPFSGDVIE</sequence>
<dbReference type="EMBL" id="RHPO01000002">
    <property type="protein sequence ID" value="RRT94185.1"/>
    <property type="molecule type" value="Genomic_DNA"/>
</dbReference>
<evidence type="ECO:0000313" key="2">
    <source>
        <dbReference type="Proteomes" id="UP000267844"/>
    </source>
</evidence>
<dbReference type="Proteomes" id="UP000267844">
    <property type="component" value="Unassembled WGS sequence"/>
</dbReference>
<proteinExistence type="predicted"/>
<protein>
    <submittedName>
        <fullName evidence="1">Uncharacterized protein</fullName>
    </submittedName>
</protein>
<dbReference type="RefSeq" id="WP_125348980.1">
    <property type="nucleotide sequence ID" value="NZ_RHPN01000002.1"/>
</dbReference>
<reference evidence="1 2" key="1">
    <citation type="submission" date="2018-10" db="EMBL/GenBank/DDBJ databases">
        <title>Transmission dynamics of multidrug resistant bacteria on intensive care unit surfaces.</title>
        <authorList>
            <person name="D'Souza A.W."/>
            <person name="Potter R.F."/>
            <person name="Wallace M."/>
            <person name="Shupe A."/>
            <person name="Patel S."/>
            <person name="Sun S."/>
            <person name="Gul D."/>
            <person name="Kwon J.H."/>
            <person name="Andleeb S."/>
            <person name="Burnham C.-A.D."/>
            <person name="Dantas G."/>
        </authorList>
    </citation>
    <scope>NUCLEOTIDE SEQUENCE [LARGE SCALE GENOMIC DNA]</scope>
    <source>
        <strain evidence="1 2">WF_348</strain>
    </source>
</reference>
<accession>A0A3R8TYQ3</accession>
<gene>
    <name evidence="1" type="ORF">EGI89_02120</name>
</gene>
<dbReference type="AlphaFoldDB" id="A0A3R8TYQ3"/>
<comment type="caution">
    <text evidence="1">The sequence shown here is derived from an EMBL/GenBank/DDBJ whole genome shotgun (WGS) entry which is preliminary data.</text>
</comment>
<organism evidence="1 2">
    <name type="scientific">Empedobacter falsenii</name>
    <dbReference type="NCBI Taxonomy" id="343874"/>
    <lineage>
        <taxon>Bacteria</taxon>
        <taxon>Pseudomonadati</taxon>
        <taxon>Bacteroidota</taxon>
        <taxon>Flavobacteriia</taxon>
        <taxon>Flavobacteriales</taxon>
        <taxon>Weeksellaceae</taxon>
        <taxon>Empedobacter</taxon>
    </lineage>
</organism>